<evidence type="ECO:0000259" key="7">
    <source>
        <dbReference type="Pfam" id="PF05425"/>
    </source>
</evidence>
<dbReference type="PANTHER" id="PTHR34820">
    <property type="entry name" value="INNER MEMBRANE PROTEIN YEBZ"/>
    <property type="match status" value="1"/>
</dbReference>
<name>A0A5M3XDX6_9ACTN</name>
<feature type="transmembrane region" description="Helical" evidence="6">
    <location>
        <begin position="366"/>
        <end position="389"/>
    </location>
</feature>
<feature type="transmembrane region" description="Helical" evidence="6">
    <location>
        <begin position="283"/>
        <end position="301"/>
    </location>
</feature>
<keyword evidence="9" id="KW-1185">Reference proteome</keyword>
<keyword evidence="3 6" id="KW-0812">Transmembrane</keyword>
<keyword evidence="5 6" id="KW-0472">Membrane</keyword>
<dbReference type="PANTHER" id="PTHR34820:SF4">
    <property type="entry name" value="INNER MEMBRANE PROTEIN YEBZ"/>
    <property type="match status" value="1"/>
</dbReference>
<dbReference type="AlphaFoldDB" id="A0A5M3XDX6"/>
<proteinExistence type="predicted"/>
<feature type="domain" description="Copper resistance protein D" evidence="7">
    <location>
        <begin position="204"/>
        <end position="301"/>
    </location>
</feature>
<feature type="transmembrane region" description="Helical" evidence="6">
    <location>
        <begin position="525"/>
        <end position="544"/>
    </location>
</feature>
<evidence type="ECO:0000256" key="2">
    <source>
        <dbReference type="ARBA" id="ARBA00022475"/>
    </source>
</evidence>
<evidence type="ECO:0000256" key="5">
    <source>
        <dbReference type="ARBA" id="ARBA00023136"/>
    </source>
</evidence>
<feature type="transmembrane region" description="Helical" evidence="6">
    <location>
        <begin position="242"/>
        <end position="262"/>
    </location>
</feature>
<feature type="transmembrane region" description="Helical" evidence="6">
    <location>
        <begin position="43"/>
        <end position="62"/>
    </location>
</feature>
<evidence type="ECO:0000256" key="3">
    <source>
        <dbReference type="ARBA" id="ARBA00022692"/>
    </source>
</evidence>
<keyword evidence="2" id="KW-1003">Cell membrane</keyword>
<evidence type="ECO:0000256" key="6">
    <source>
        <dbReference type="SAM" id="Phobius"/>
    </source>
</evidence>
<protein>
    <submittedName>
        <fullName evidence="8">Copper resistance protein D</fullName>
    </submittedName>
</protein>
<feature type="transmembrane region" description="Helical" evidence="6">
    <location>
        <begin position="481"/>
        <end position="505"/>
    </location>
</feature>
<dbReference type="EMBL" id="BLAF01000013">
    <property type="protein sequence ID" value="GES19817.1"/>
    <property type="molecule type" value="Genomic_DNA"/>
</dbReference>
<dbReference type="Proteomes" id="UP000377595">
    <property type="component" value="Unassembled WGS sequence"/>
</dbReference>
<keyword evidence="4 6" id="KW-1133">Transmembrane helix</keyword>
<evidence type="ECO:0000313" key="8">
    <source>
        <dbReference type="EMBL" id="GES19817.1"/>
    </source>
</evidence>
<evidence type="ECO:0000313" key="9">
    <source>
        <dbReference type="Proteomes" id="UP000377595"/>
    </source>
</evidence>
<dbReference type="InterPro" id="IPR032694">
    <property type="entry name" value="CopC/D"/>
</dbReference>
<feature type="transmembrane region" description="Helical" evidence="6">
    <location>
        <begin position="337"/>
        <end position="354"/>
    </location>
</feature>
<feature type="transmembrane region" description="Helical" evidence="6">
    <location>
        <begin position="74"/>
        <end position="92"/>
    </location>
</feature>
<feature type="transmembrane region" description="Helical" evidence="6">
    <location>
        <begin position="452"/>
        <end position="474"/>
    </location>
</feature>
<feature type="transmembrane region" description="Helical" evidence="6">
    <location>
        <begin position="395"/>
        <end position="417"/>
    </location>
</feature>
<organism evidence="8 9">
    <name type="scientific">Acrocarpospora pleiomorpha</name>
    <dbReference type="NCBI Taxonomy" id="90975"/>
    <lineage>
        <taxon>Bacteria</taxon>
        <taxon>Bacillati</taxon>
        <taxon>Actinomycetota</taxon>
        <taxon>Actinomycetes</taxon>
        <taxon>Streptosporangiales</taxon>
        <taxon>Streptosporangiaceae</taxon>
        <taxon>Acrocarpospora</taxon>
    </lineage>
</organism>
<dbReference type="GO" id="GO:0005886">
    <property type="term" value="C:plasma membrane"/>
    <property type="evidence" value="ECO:0007669"/>
    <property type="project" value="UniProtKB-SubCell"/>
</dbReference>
<gene>
    <name evidence="8" type="ORF">Aple_027130</name>
</gene>
<comment type="subcellular location">
    <subcellularLocation>
        <location evidence="1">Cell membrane</location>
        <topology evidence="1">Multi-pass membrane protein</topology>
    </subcellularLocation>
</comment>
<dbReference type="InterPro" id="IPR019108">
    <property type="entry name" value="Caa3_assmbl_CtaG-rel"/>
</dbReference>
<dbReference type="Pfam" id="PF09678">
    <property type="entry name" value="Caa3_CtaG"/>
    <property type="match status" value="1"/>
</dbReference>
<feature type="transmembrane region" description="Helical" evidence="6">
    <location>
        <begin position="171"/>
        <end position="196"/>
    </location>
</feature>
<feature type="transmembrane region" description="Helical" evidence="6">
    <location>
        <begin position="112"/>
        <end position="135"/>
    </location>
</feature>
<reference evidence="8 9" key="1">
    <citation type="submission" date="2019-10" db="EMBL/GenBank/DDBJ databases">
        <title>Whole genome shotgun sequence of Acrocarpospora pleiomorpha NBRC 16267.</title>
        <authorList>
            <person name="Ichikawa N."/>
            <person name="Kimura A."/>
            <person name="Kitahashi Y."/>
            <person name="Komaki H."/>
            <person name="Oguchi A."/>
        </authorList>
    </citation>
    <scope>NUCLEOTIDE SEQUENCE [LARGE SCALE GENOMIC DNA]</scope>
    <source>
        <strain evidence="8 9">NBRC 16267</strain>
    </source>
</reference>
<sequence length="572" mass="60589">MLFAGFGVLLVAFWFGGDRNLPAIRGLPSPGPLTSWGLPVMRLLHDLCAVATMGSLLAAVLLEDGRSILRRAVPRWALAWAASAAATVLLTLSDFVGVPVGEALRSGALSTFLLYVPQGLAFLIVYGLTLAITLLSFLRAKPWFLLLLALVALLPPAYAGHSASAADHDFAISSLMLHLTAVTLWVGGLFGLLVFLRKSEQPLAAVRRFSTIALCCYGAVAISGAVNAWVRLGSLSQLFGSRYGLLVVGKMVALVVLGFFGWRHRRSTIVAMEAGVRAPFLRLAGGELVLMAAGMGLAVALSRTPPPPGGDSTHAVLGFDLAPFTAWGLVSEMRLDPLLLLVVVAAGVGYVVGVRRMPSWPRWRTVAWFAGLVVVAYGMVGGVGVYARAIFSVHMVQYALVGTVGPVLLALGMPLALIRRPIRIYPAVAAVAYALPLPLLFLTPLYEISQSVLVVRLIVMIYLAISGAVFFVVVRPWAATGVVAGVQGVVAFLLLIGPIQGQAWFSGLELEWLPAAQADQRLGALLYAGITLVALLGITQPAWSRRGGRRDSERNPALTRIPVVSESGTVGG</sequence>
<feature type="transmembrane region" description="Helical" evidence="6">
    <location>
        <begin position="142"/>
        <end position="159"/>
    </location>
</feature>
<dbReference type="GO" id="GO:0006825">
    <property type="term" value="P:copper ion transport"/>
    <property type="evidence" value="ECO:0007669"/>
    <property type="project" value="InterPro"/>
</dbReference>
<evidence type="ECO:0000256" key="4">
    <source>
        <dbReference type="ARBA" id="ARBA00022989"/>
    </source>
</evidence>
<feature type="transmembrane region" description="Helical" evidence="6">
    <location>
        <begin position="424"/>
        <end position="446"/>
    </location>
</feature>
<feature type="transmembrane region" description="Helical" evidence="6">
    <location>
        <begin position="208"/>
        <end position="230"/>
    </location>
</feature>
<evidence type="ECO:0000256" key="1">
    <source>
        <dbReference type="ARBA" id="ARBA00004651"/>
    </source>
</evidence>
<accession>A0A5M3XDX6</accession>
<dbReference type="InterPro" id="IPR008457">
    <property type="entry name" value="Cu-R_CopD_dom"/>
</dbReference>
<dbReference type="Pfam" id="PF05425">
    <property type="entry name" value="CopD"/>
    <property type="match status" value="1"/>
</dbReference>
<comment type="caution">
    <text evidence="8">The sequence shown here is derived from an EMBL/GenBank/DDBJ whole genome shotgun (WGS) entry which is preliminary data.</text>
</comment>